<dbReference type="NCBIfam" id="TIGR03283">
    <property type="entry name" value="thy_syn_methano"/>
    <property type="match status" value="1"/>
</dbReference>
<evidence type="ECO:0000259" key="4">
    <source>
        <dbReference type="Pfam" id="PF00303"/>
    </source>
</evidence>
<proteinExistence type="inferred from homology"/>
<dbReference type="PIRSF" id="PIRSF036752">
    <property type="entry name" value="TSase_MJ051"/>
    <property type="match status" value="1"/>
</dbReference>
<dbReference type="Pfam" id="PF00303">
    <property type="entry name" value="Thymidylat_synt"/>
    <property type="match status" value="1"/>
</dbReference>
<gene>
    <name evidence="5" type="ORF">ASZ90_011174</name>
</gene>
<comment type="caution">
    <text evidence="5">The sequence shown here is derived from an EMBL/GenBank/DDBJ whole genome shotgun (WGS) entry which is preliminary data.</text>
</comment>
<reference evidence="5" key="1">
    <citation type="journal article" date="2015" name="Proc. Natl. Acad. Sci. U.S.A.">
        <title>Networks of energetic and metabolic interactions define dynamics in microbial communities.</title>
        <authorList>
            <person name="Embree M."/>
            <person name="Liu J.K."/>
            <person name="Al-Bassam M.M."/>
            <person name="Zengler K."/>
        </authorList>
    </citation>
    <scope>NUCLEOTIDE SEQUENCE</scope>
</reference>
<dbReference type="AlphaFoldDB" id="A0A0W8FE07"/>
<organism evidence="5">
    <name type="scientific">hydrocarbon metagenome</name>
    <dbReference type="NCBI Taxonomy" id="938273"/>
    <lineage>
        <taxon>unclassified sequences</taxon>
        <taxon>metagenomes</taxon>
        <taxon>ecological metagenomes</taxon>
    </lineage>
</organism>
<sequence>MRIIRAPHLARAHELAVKTVLEKGWALETENAEATIESEEIAIEVENPFAEPMFSPRSRFQRRFMECYAENLLHGSDAVFEYDYHRRLFDWGERLTVDGEEVHADQIAYIVEKLNAAPASRRAVAVTWNPVIDEALDDCPCLQLVQCLLRDGALRMKVVFRSNDMLSAAGANMFALAHLQKAIADRLGAACGRYTHISLVPHIYYLRDLPDIEPFCRKGADIRPVAAVCRACGRCPRASQA</sequence>
<dbReference type="InterPro" id="IPR045097">
    <property type="entry name" value="Thymidate_synth/dCMP_Mease"/>
</dbReference>
<evidence type="ECO:0000256" key="1">
    <source>
        <dbReference type="ARBA" id="ARBA00022490"/>
    </source>
</evidence>
<keyword evidence="3 5" id="KW-0808">Transferase</keyword>
<evidence type="ECO:0000256" key="3">
    <source>
        <dbReference type="ARBA" id="ARBA00022679"/>
    </source>
</evidence>
<keyword evidence="1" id="KW-0963">Cytoplasm</keyword>
<accession>A0A0W8FE07</accession>
<dbReference type="EC" id="2.1.1.45" evidence="5"/>
<dbReference type="PANTHER" id="PTHR11548">
    <property type="entry name" value="THYMIDYLATE SYNTHASE 1"/>
    <property type="match status" value="1"/>
</dbReference>
<dbReference type="Gene3D" id="3.30.572.10">
    <property type="entry name" value="Thymidylate synthase/dCMP hydroxymethylase domain"/>
    <property type="match status" value="1"/>
</dbReference>
<dbReference type="GO" id="GO:0032259">
    <property type="term" value="P:methylation"/>
    <property type="evidence" value="ECO:0007669"/>
    <property type="project" value="UniProtKB-KW"/>
</dbReference>
<dbReference type="InterPro" id="IPR023451">
    <property type="entry name" value="Thymidate_synth/dCMP_Mease_dom"/>
</dbReference>
<dbReference type="GO" id="GO:0006235">
    <property type="term" value="P:dTTP biosynthetic process"/>
    <property type="evidence" value="ECO:0007669"/>
    <property type="project" value="InterPro"/>
</dbReference>
<evidence type="ECO:0000256" key="2">
    <source>
        <dbReference type="ARBA" id="ARBA00022603"/>
    </source>
</evidence>
<dbReference type="HAMAP" id="MF_01686">
    <property type="entry name" value="Thymidy_synth_arch"/>
    <property type="match status" value="1"/>
</dbReference>
<feature type="domain" description="Thymidylate synthase/dCMP hydroxymethylase" evidence="4">
    <location>
        <begin position="84"/>
        <end position="205"/>
    </location>
</feature>
<keyword evidence="2 5" id="KW-0489">Methyltransferase</keyword>
<dbReference type="InterPro" id="IPR036926">
    <property type="entry name" value="Thymidate_synth/dCMP_Mease_sf"/>
</dbReference>
<dbReference type="PANTHER" id="PTHR11548:SF1">
    <property type="entry name" value="THYMIDYLATE SYNTHASE 1"/>
    <property type="match status" value="1"/>
</dbReference>
<dbReference type="EMBL" id="LNQE01001326">
    <property type="protein sequence ID" value="KUG19112.1"/>
    <property type="molecule type" value="Genomic_DNA"/>
</dbReference>
<protein>
    <submittedName>
        <fullName evidence="5">Thymidylate synthase</fullName>
        <ecNumber evidence="5">2.1.1.45</ecNumber>
    </submittedName>
</protein>
<dbReference type="GO" id="GO:0005829">
    <property type="term" value="C:cytosol"/>
    <property type="evidence" value="ECO:0007669"/>
    <property type="project" value="TreeGrafter"/>
</dbReference>
<dbReference type="SUPFAM" id="SSF55831">
    <property type="entry name" value="Thymidylate synthase/dCMP hydroxymethylase"/>
    <property type="match status" value="1"/>
</dbReference>
<dbReference type="GO" id="GO:0006231">
    <property type="term" value="P:dTMP biosynthetic process"/>
    <property type="evidence" value="ECO:0007669"/>
    <property type="project" value="TreeGrafter"/>
</dbReference>
<dbReference type="InterPro" id="IPR014620">
    <property type="entry name" value="Thymidylate_synthase_arc"/>
</dbReference>
<name>A0A0W8FE07_9ZZZZ</name>
<dbReference type="GO" id="GO:0004799">
    <property type="term" value="F:thymidylate synthase activity"/>
    <property type="evidence" value="ECO:0007669"/>
    <property type="project" value="UniProtKB-EC"/>
</dbReference>
<evidence type="ECO:0000313" key="5">
    <source>
        <dbReference type="EMBL" id="KUG19112.1"/>
    </source>
</evidence>